<dbReference type="Pfam" id="PF18029">
    <property type="entry name" value="Glyoxalase_6"/>
    <property type="match status" value="1"/>
</dbReference>
<dbReference type="Gene3D" id="3.10.180.10">
    <property type="entry name" value="2,3-Dihydroxybiphenyl 1,2-Dioxygenase, domain 1"/>
    <property type="match status" value="1"/>
</dbReference>
<comment type="caution">
    <text evidence="2">The sequence shown here is derived from an EMBL/GenBank/DDBJ whole genome shotgun (WGS) entry which is preliminary data.</text>
</comment>
<name>A0ABT0GWE4_9HYPH</name>
<dbReference type="Proteomes" id="UP001431221">
    <property type="component" value="Unassembled WGS sequence"/>
</dbReference>
<keyword evidence="3" id="KW-1185">Reference proteome</keyword>
<accession>A0ABT0GWE4</accession>
<dbReference type="InterPro" id="IPR041581">
    <property type="entry name" value="Glyoxalase_6"/>
</dbReference>
<dbReference type="CDD" id="cd06587">
    <property type="entry name" value="VOC"/>
    <property type="match status" value="1"/>
</dbReference>
<sequence>MHRSRLGELVIDCEGGDIDSHAAFWAQTLGRKVEAEPKNPRYRRLIGEAGEIGVLLQAVDHPARVHLDIETDDLSQEVARLEKLGALIVERFENWTVMEATSGHRFCVVKSQLTEGDAATRSWP</sequence>
<gene>
    <name evidence="2" type="ORF">M0H32_14475</name>
</gene>
<reference evidence="2" key="1">
    <citation type="submission" date="2022-04" db="EMBL/GenBank/DDBJ databases">
        <title>Roseibium sp. CAU 1639 isolated from mud.</title>
        <authorList>
            <person name="Kim W."/>
        </authorList>
    </citation>
    <scope>NUCLEOTIDE SEQUENCE</scope>
    <source>
        <strain evidence="2">CAU 1639</strain>
    </source>
</reference>
<protein>
    <submittedName>
        <fullName evidence="2">VOC family protein</fullName>
    </submittedName>
</protein>
<dbReference type="EMBL" id="JALNMJ010000009">
    <property type="protein sequence ID" value="MCK7613377.1"/>
    <property type="molecule type" value="Genomic_DNA"/>
</dbReference>
<dbReference type="SUPFAM" id="SSF54593">
    <property type="entry name" value="Glyoxalase/Bleomycin resistance protein/Dihydroxybiphenyl dioxygenase"/>
    <property type="match status" value="1"/>
</dbReference>
<evidence type="ECO:0000313" key="3">
    <source>
        <dbReference type="Proteomes" id="UP001431221"/>
    </source>
</evidence>
<organism evidence="2 3">
    <name type="scientific">Roseibium sediminicola</name>
    <dbReference type="NCBI Taxonomy" id="2933272"/>
    <lineage>
        <taxon>Bacteria</taxon>
        <taxon>Pseudomonadati</taxon>
        <taxon>Pseudomonadota</taxon>
        <taxon>Alphaproteobacteria</taxon>
        <taxon>Hyphomicrobiales</taxon>
        <taxon>Stappiaceae</taxon>
        <taxon>Roseibium</taxon>
    </lineage>
</organism>
<evidence type="ECO:0000313" key="2">
    <source>
        <dbReference type="EMBL" id="MCK7613377.1"/>
    </source>
</evidence>
<dbReference type="PANTHER" id="PTHR35908">
    <property type="entry name" value="HYPOTHETICAL FUSION PROTEIN"/>
    <property type="match status" value="1"/>
</dbReference>
<dbReference type="RefSeq" id="WP_248155176.1">
    <property type="nucleotide sequence ID" value="NZ_JALNMJ010000009.1"/>
</dbReference>
<evidence type="ECO:0000259" key="1">
    <source>
        <dbReference type="Pfam" id="PF18029"/>
    </source>
</evidence>
<proteinExistence type="predicted"/>
<dbReference type="InterPro" id="IPR029068">
    <property type="entry name" value="Glyas_Bleomycin-R_OHBP_Dase"/>
</dbReference>
<dbReference type="PANTHER" id="PTHR35908:SF1">
    <property type="entry name" value="CONSERVED PROTEIN"/>
    <property type="match status" value="1"/>
</dbReference>
<feature type="domain" description="Glyoxalase-like" evidence="1">
    <location>
        <begin position="9"/>
        <end position="109"/>
    </location>
</feature>